<evidence type="ECO:0000256" key="5">
    <source>
        <dbReference type="ARBA" id="ARBA00022692"/>
    </source>
</evidence>
<dbReference type="PRINTS" id="PR00175">
    <property type="entry name" value="NAALASMPORT"/>
</dbReference>
<comment type="similarity">
    <text evidence="2 8">Belongs to the alanine or glycine:cation symporter (AGCS) (TC 2.A.25) family.</text>
</comment>
<evidence type="ECO:0000256" key="4">
    <source>
        <dbReference type="ARBA" id="ARBA00022475"/>
    </source>
</evidence>
<reference evidence="9 10" key="1">
    <citation type="submission" date="2020-01" db="EMBL/GenBank/DDBJ databases">
        <title>Genome analysis of Anaerocolumna sp. CBA3638.</title>
        <authorList>
            <person name="Kim J."/>
            <person name="Roh S.W."/>
        </authorList>
    </citation>
    <scope>NUCLEOTIDE SEQUENCE [LARGE SCALE GENOMIC DNA]</scope>
    <source>
        <strain evidence="9 10">CBA3638</strain>
    </source>
</reference>
<dbReference type="PANTHER" id="PTHR30330">
    <property type="entry name" value="AGSS FAMILY TRANSPORTER, SODIUM-ALANINE"/>
    <property type="match status" value="1"/>
</dbReference>
<feature type="transmembrane region" description="Helical" evidence="8">
    <location>
        <begin position="137"/>
        <end position="158"/>
    </location>
</feature>
<feature type="transmembrane region" description="Helical" evidence="8">
    <location>
        <begin position="347"/>
        <end position="369"/>
    </location>
</feature>
<feature type="transmembrane region" description="Helical" evidence="8">
    <location>
        <begin position="389"/>
        <end position="407"/>
    </location>
</feature>
<dbReference type="Proteomes" id="UP000464314">
    <property type="component" value="Chromosome"/>
</dbReference>
<keyword evidence="6 8" id="KW-1133">Transmembrane helix</keyword>
<dbReference type="NCBIfam" id="TIGR00835">
    <property type="entry name" value="agcS"/>
    <property type="match status" value="1"/>
</dbReference>
<dbReference type="EMBL" id="CP048000">
    <property type="protein sequence ID" value="QHQ59897.1"/>
    <property type="molecule type" value="Genomic_DNA"/>
</dbReference>
<dbReference type="PANTHER" id="PTHR30330:SF3">
    <property type="entry name" value="TRANSCRIPTIONAL REGULATOR, LRP FAMILY"/>
    <property type="match status" value="1"/>
</dbReference>
<keyword evidence="5 8" id="KW-0812">Transmembrane</keyword>
<dbReference type="GO" id="GO:0005886">
    <property type="term" value="C:plasma membrane"/>
    <property type="evidence" value="ECO:0007669"/>
    <property type="project" value="UniProtKB-SubCell"/>
</dbReference>
<keyword evidence="8" id="KW-0769">Symport</keyword>
<feature type="transmembrane region" description="Helical" evidence="8">
    <location>
        <begin position="304"/>
        <end position="327"/>
    </location>
</feature>
<evidence type="ECO:0000256" key="3">
    <source>
        <dbReference type="ARBA" id="ARBA00022448"/>
    </source>
</evidence>
<dbReference type="AlphaFoldDB" id="A0A6P1THX1"/>
<keyword evidence="3 8" id="KW-0813">Transport</keyword>
<dbReference type="KEGG" id="anr:Ana3638_03040"/>
<keyword evidence="4 8" id="KW-1003">Cell membrane</keyword>
<evidence type="ECO:0000313" key="10">
    <source>
        <dbReference type="Proteomes" id="UP000464314"/>
    </source>
</evidence>
<evidence type="ECO:0000256" key="2">
    <source>
        <dbReference type="ARBA" id="ARBA00009261"/>
    </source>
</evidence>
<feature type="transmembrane region" description="Helical" evidence="8">
    <location>
        <begin position="20"/>
        <end position="37"/>
    </location>
</feature>
<dbReference type="Pfam" id="PF01235">
    <property type="entry name" value="Na_Ala_symp"/>
    <property type="match status" value="1"/>
</dbReference>
<feature type="transmembrane region" description="Helical" evidence="8">
    <location>
        <begin position="413"/>
        <end position="429"/>
    </location>
</feature>
<dbReference type="Gene3D" id="1.20.1740.10">
    <property type="entry name" value="Amino acid/polyamine transporter I"/>
    <property type="match status" value="1"/>
</dbReference>
<evidence type="ECO:0000256" key="7">
    <source>
        <dbReference type="ARBA" id="ARBA00023136"/>
    </source>
</evidence>
<organism evidence="9 10">
    <name type="scientific">Anaerocolumna sedimenticola</name>
    <dbReference type="NCBI Taxonomy" id="2696063"/>
    <lineage>
        <taxon>Bacteria</taxon>
        <taxon>Bacillati</taxon>
        <taxon>Bacillota</taxon>
        <taxon>Clostridia</taxon>
        <taxon>Lachnospirales</taxon>
        <taxon>Lachnospiraceae</taxon>
        <taxon>Anaerocolumna</taxon>
    </lineage>
</organism>
<dbReference type="InterPro" id="IPR001463">
    <property type="entry name" value="Na/Ala_symport"/>
</dbReference>
<accession>A0A6P1THX1</accession>
<evidence type="ECO:0000256" key="1">
    <source>
        <dbReference type="ARBA" id="ARBA00004651"/>
    </source>
</evidence>
<feature type="transmembrane region" description="Helical" evidence="8">
    <location>
        <begin position="63"/>
        <end position="87"/>
    </location>
</feature>
<evidence type="ECO:0000256" key="8">
    <source>
        <dbReference type="RuleBase" id="RU363064"/>
    </source>
</evidence>
<keyword evidence="10" id="KW-1185">Reference proteome</keyword>
<protein>
    <submittedName>
        <fullName evidence="9">Amino acid carrier protein</fullName>
    </submittedName>
</protein>
<feature type="transmembrane region" description="Helical" evidence="8">
    <location>
        <begin position="209"/>
        <end position="232"/>
    </location>
</feature>
<comment type="subcellular location">
    <subcellularLocation>
        <location evidence="1 8">Cell membrane</location>
        <topology evidence="1 8">Multi-pass membrane protein</topology>
    </subcellularLocation>
</comment>
<dbReference type="GO" id="GO:0005283">
    <property type="term" value="F:amino acid:sodium symporter activity"/>
    <property type="evidence" value="ECO:0007669"/>
    <property type="project" value="InterPro"/>
</dbReference>
<name>A0A6P1THX1_9FIRM</name>
<gene>
    <name evidence="9" type="ORF">Ana3638_03040</name>
</gene>
<feature type="transmembrane region" description="Helical" evidence="8">
    <location>
        <begin position="238"/>
        <end position="258"/>
    </location>
</feature>
<proteinExistence type="inferred from homology"/>
<evidence type="ECO:0000256" key="6">
    <source>
        <dbReference type="ARBA" id="ARBA00022989"/>
    </source>
</evidence>
<sequence>MNEILSIIKDINKLLWNGPMIIILLATHFFLTFRLKFIQKKIGKGIRLSVKSSSNSEGETSSFGALTTTLAATLGIGNIIGVSTAVAMGGPGAILWIWLTGVLGMATTYAECYLGIHYRRIGKDGTFSGGPMYVLEYGLHSKPLAILYCFLTLAASYGVGCSTQSNSITDVTTNLWGLPPYIVGFVTALITGLVIIGGIKSIGNICTKLVPAMGIFYMAACIILLVLNINFLLPAIKLIIRSAFLPSAMIGGFIGSTIKTAARYGIARGLFSNEAGIGTAAIAASSAKTDNPYNQALVSMSATFWDTVVMCGITGLVIVSHILKYPASVKGASASELTTVAFEQIPFGGYILGLSIIAFATATLIGWSYFGEKAVVYLFGKEGIGTYRICYLVMIFIGAILSLEFVWELSDLINAFMIIPNVLSIWLLYRDIKCTE</sequence>
<keyword evidence="7 8" id="KW-0472">Membrane</keyword>
<feature type="transmembrane region" description="Helical" evidence="8">
    <location>
        <begin position="93"/>
        <end position="116"/>
    </location>
</feature>
<feature type="transmembrane region" description="Helical" evidence="8">
    <location>
        <begin position="178"/>
        <end position="197"/>
    </location>
</feature>
<evidence type="ECO:0000313" key="9">
    <source>
        <dbReference type="EMBL" id="QHQ59897.1"/>
    </source>
</evidence>